<keyword evidence="2" id="KW-1133">Transmembrane helix</keyword>
<evidence type="ECO:0000256" key="1">
    <source>
        <dbReference type="SAM" id="MobiDB-lite"/>
    </source>
</evidence>
<gene>
    <name evidence="3" type="ORF">H5P30_01195</name>
</gene>
<proteinExistence type="predicted"/>
<evidence type="ECO:0000313" key="4">
    <source>
        <dbReference type="Proteomes" id="UP000525652"/>
    </source>
</evidence>
<feature type="transmembrane region" description="Helical" evidence="2">
    <location>
        <begin position="56"/>
        <end position="80"/>
    </location>
</feature>
<organism evidence="3 4">
    <name type="scientific">Puniceicoccus vermicola</name>
    <dbReference type="NCBI Taxonomy" id="388746"/>
    <lineage>
        <taxon>Bacteria</taxon>
        <taxon>Pseudomonadati</taxon>
        <taxon>Verrucomicrobiota</taxon>
        <taxon>Opitutia</taxon>
        <taxon>Puniceicoccales</taxon>
        <taxon>Puniceicoccaceae</taxon>
        <taxon>Puniceicoccus</taxon>
    </lineage>
</organism>
<keyword evidence="2" id="KW-0472">Membrane</keyword>
<dbReference type="PANTHER" id="PTHR37309:SF1">
    <property type="entry name" value="SLR0284 PROTEIN"/>
    <property type="match status" value="1"/>
</dbReference>
<dbReference type="PANTHER" id="PTHR37309">
    <property type="entry name" value="SLR0284 PROTEIN"/>
    <property type="match status" value="1"/>
</dbReference>
<keyword evidence="4" id="KW-1185">Reference proteome</keyword>
<protein>
    <submittedName>
        <fullName evidence="3">Phage holin family protein</fullName>
    </submittedName>
</protein>
<sequence>MAAIPFFLRLIAVALGLGVAQWTSDSVSFASGYSFAFSVLILGAVLTLLKPVLVLLMLPFVILTLGVGLWFVNALLVMLTSSLIPGFYLADWGSAFWSAIWVSLFTLGAMAMSGKKDQGFRRVVVHQSGFRRNGSAPGASPEQNPKKAPKKEDDDVIDI</sequence>
<accession>A0A7X1AV16</accession>
<reference evidence="3 4" key="1">
    <citation type="submission" date="2020-07" db="EMBL/GenBank/DDBJ databases">
        <authorList>
            <person name="Feng X."/>
        </authorList>
    </citation>
    <scope>NUCLEOTIDE SEQUENCE [LARGE SCALE GENOMIC DNA]</scope>
    <source>
        <strain evidence="3 4">JCM14086</strain>
    </source>
</reference>
<dbReference type="Pfam" id="PF04020">
    <property type="entry name" value="Phage_holin_4_2"/>
    <property type="match status" value="1"/>
</dbReference>
<dbReference type="RefSeq" id="WP_185691139.1">
    <property type="nucleotide sequence ID" value="NZ_JACHVA010000017.1"/>
</dbReference>
<dbReference type="AlphaFoldDB" id="A0A7X1AV16"/>
<feature type="region of interest" description="Disordered" evidence="1">
    <location>
        <begin position="130"/>
        <end position="159"/>
    </location>
</feature>
<evidence type="ECO:0000313" key="3">
    <source>
        <dbReference type="EMBL" id="MBC2600389.1"/>
    </source>
</evidence>
<comment type="caution">
    <text evidence="3">The sequence shown here is derived from an EMBL/GenBank/DDBJ whole genome shotgun (WGS) entry which is preliminary data.</text>
</comment>
<feature type="transmembrane region" description="Helical" evidence="2">
    <location>
        <begin position="92"/>
        <end position="112"/>
    </location>
</feature>
<name>A0A7X1AV16_9BACT</name>
<dbReference type="EMBL" id="JACHVA010000017">
    <property type="protein sequence ID" value="MBC2600389.1"/>
    <property type="molecule type" value="Genomic_DNA"/>
</dbReference>
<dbReference type="Proteomes" id="UP000525652">
    <property type="component" value="Unassembled WGS sequence"/>
</dbReference>
<keyword evidence="2" id="KW-0812">Transmembrane</keyword>
<dbReference type="InterPro" id="IPR007165">
    <property type="entry name" value="Phage_holin_4_2"/>
</dbReference>
<evidence type="ECO:0000256" key="2">
    <source>
        <dbReference type="SAM" id="Phobius"/>
    </source>
</evidence>
<feature type="transmembrane region" description="Helical" evidence="2">
    <location>
        <begin position="30"/>
        <end position="49"/>
    </location>
</feature>